<evidence type="ECO:0000256" key="4">
    <source>
        <dbReference type="ARBA" id="ARBA00022840"/>
    </source>
</evidence>
<keyword evidence="9" id="KW-1185">Reference proteome</keyword>
<reference evidence="10" key="1">
    <citation type="submission" date="2017-02" db="UniProtKB">
        <authorList>
            <consortium name="WormBaseParasite"/>
        </authorList>
    </citation>
    <scope>IDENTIFICATION</scope>
</reference>
<dbReference type="Pfam" id="PF03133">
    <property type="entry name" value="TTL"/>
    <property type="match status" value="1"/>
</dbReference>
<dbReference type="STRING" id="318479.A0A0N4UP04"/>
<dbReference type="WBParaSite" id="DME_0000967001-mRNA-1">
    <property type="protein sequence ID" value="DME_0000967001-mRNA-1"/>
    <property type="gene ID" value="DME_0000967001"/>
</dbReference>
<evidence type="ECO:0000256" key="1">
    <source>
        <dbReference type="ARBA" id="ARBA00006820"/>
    </source>
</evidence>
<dbReference type="Proteomes" id="UP000274756">
    <property type="component" value="Unassembled WGS sequence"/>
</dbReference>
<dbReference type="EMBL" id="UYYG01001240">
    <property type="protein sequence ID" value="VDN60749.1"/>
    <property type="molecule type" value="Genomic_DNA"/>
</dbReference>
<dbReference type="PANTHER" id="PTHR12241">
    <property type="entry name" value="TUBULIN POLYGLUTAMYLASE"/>
    <property type="match status" value="1"/>
</dbReference>
<accession>A0A0N4UP04</accession>
<dbReference type="PANTHER" id="PTHR12241:SF145">
    <property type="entry name" value="TUBULIN POLYGLUTAMYLASE TTLL5"/>
    <property type="match status" value="1"/>
</dbReference>
<keyword evidence="4" id="KW-0067">ATP-binding</keyword>
<sequence length="413" mass="47624">MGDASMVVEEEDVKVEEFRRVTSNPCLVSIFPSEMEFGLTNNRSLVNFTTSALDFISLNVNEWRKNPFINFGVSNNLRYRMIKCNQRLVKTILHSHGFEECSERNSSARLIWTGVHPKLQIFRTLKSWQRINHFPRSTELTSKDKLYENIARARILFGDAFDFVGFKFCEVLVPSFFVTPVDYCKAKDCFDGCAYIVKPVSSSRGNGIIIVNKSEDIPLDRKLLISKYISNPLLLNGHKFDLRIYVLVTSFYPLNAYVYGEGLARFASEEYSTDSNSFNCRMSHLTNYSINKHNKKYVKNVQAEIDDAGHKWSLGALLRKLDEDGIDICLLMARIEDLITKTLLSVQYRMAMESRSYISHPRLCFELFGFDILIDEDFKPWLLEVNLSPSLNWYVFSLVLTVVPFVIMDMLLA</sequence>
<dbReference type="GO" id="GO:0005524">
    <property type="term" value="F:ATP binding"/>
    <property type="evidence" value="ECO:0007669"/>
    <property type="project" value="UniProtKB-KW"/>
</dbReference>
<keyword evidence="2" id="KW-0436">Ligase</keyword>
<evidence type="ECO:0000256" key="3">
    <source>
        <dbReference type="ARBA" id="ARBA00022741"/>
    </source>
</evidence>
<protein>
    <recommendedName>
        <fullName evidence="5">Tubulin--tyrosine ligase-like protein 5</fullName>
    </recommendedName>
</protein>
<gene>
    <name evidence="7" type="ORF">DME_LOCUS10722</name>
</gene>
<dbReference type="SUPFAM" id="SSF56059">
    <property type="entry name" value="Glutathione synthetase ATP-binding domain-like"/>
    <property type="match status" value="1"/>
</dbReference>
<dbReference type="GO" id="GO:0070740">
    <property type="term" value="F:tubulin-glutamic acid ligase activity"/>
    <property type="evidence" value="ECO:0007669"/>
    <property type="project" value="TreeGrafter"/>
</dbReference>
<evidence type="ECO:0000313" key="7">
    <source>
        <dbReference type="EMBL" id="VDN60749.1"/>
    </source>
</evidence>
<evidence type="ECO:0000313" key="10">
    <source>
        <dbReference type="WBParaSite" id="DME_0000967001-mRNA-1"/>
    </source>
</evidence>
<dbReference type="GO" id="GO:0036064">
    <property type="term" value="C:ciliary basal body"/>
    <property type="evidence" value="ECO:0007669"/>
    <property type="project" value="TreeGrafter"/>
</dbReference>
<dbReference type="Gene3D" id="3.30.470.20">
    <property type="entry name" value="ATP-grasp fold, B domain"/>
    <property type="match status" value="1"/>
</dbReference>
<dbReference type="GO" id="GO:0015631">
    <property type="term" value="F:tubulin binding"/>
    <property type="evidence" value="ECO:0007669"/>
    <property type="project" value="TreeGrafter"/>
</dbReference>
<evidence type="ECO:0000256" key="2">
    <source>
        <dbReference type="ARBA" id="ARBA00022598"/>
    </source>
</evidence>
<evidence type="ECO:0000313" key="9">
    <source>
        <dbReference type="Proteomes" id="UP000274756"/>
    </source>
</evidence>
<reference evidence="7 9" key="2">
    <citation type="submission" date="2018-11" db="EMBL/GenBank/DDBJ databases">
        <authorList>
            <consortium name="Pathogen Informatics"/>
        </authorList>
    </citation>
    <scope>NUCLEOTIDE SEQUENCE [LARGE SCALE GENOMIC DNA]</scope>
</reference>
<dbReference type="InterPro" id="IPR004344">
    <property type="entry name" value="TTL/TTLL_fam"/>
</dbReference>
<comment type="catalytic activity">
    <reaction evidence="6">
        <text>L-glutamyl-[protein] + L-glutamate + ATP = gamma-L-glutamyl-L-glutamyl-[protein] + ADP + phosphate + H(+)</text>
        <dbReference type="Rhea" id="RHEA:60144"/>
        <dbReference type="Rhea" id="RHEA-COMP:10208"/>
        <dbReference type="Rhea" id="RHEA-COMP:15517"/>
        <dbReference type="ChEBI" id="CHEBI:15378"/>
        <dbReference type="ChEBI" id="CHEBI:29973"/>
        <dbReference type="ChEBI" id="CHEBI:29985"/>
        <dbReference type="ChEBI" id="CHEBI:30616"/>
        <dbReference type="ChEBI" id="CHEBI:43474"/>
        <dbReference type="ChEBI" id="CHEBI:143622"/>
        <dbReference type="ChEBI" id="CHEBI:456216"/>
    </reaction>
    <physiologicalReaction direction="left-to-right" evidence="6">
        <dbReference type="Rhea" id="RHEA:60145"/>
    </physiologicalReaction>
</comment>
<name>A0A0N4UP04_DRAME</name>
<dbReference type="GO" id="GO:0000226">
    <property type="term" value="P:microtubule cytoskeleton organization"/>
    <property type="evidence" value="ECO:0007669"/>
    <property type="project" value="TreeGrafter"/>
</dbReference>
<evidence type="ECO:0000256" key="6">
    <source>
        <dbReference type="ARBA" id="ARBA00049274"/>
    </source>
</evidence>
<dbReference type="OrthoDB" id="2016263at2759"/>
<keyword evidence="3" id="KW-0547">Nucleotide-binding</keyword>
<dbReference type="AlphaFoldDB" id="A0A0N4UP04"/>
<evidence type="ECO:0000256" key="5">
    <source>
        <dbReference type="ARBA" id="ARBA00041448"/>
    </source>
</evidence>
<dbReference type="Proteomes" id="UP000038040">
    <property type="component" value="Unplaced"/>
</dbReference>
<dbReference type="GO" id="GO:0019098">
    <property type="term" value="P:reproductive behavior"/>
    <property type="evidence" value="ECO:0007669"/>
    <property type="project" value="UniProtKB-ARBA"/>
</dbReference>
<organism evidence="8 10">
    <name type="scientific">Dracunculus medinensis</name>
    <name type="common">Guinea worm</name>
    <dbReference type="NCBI Taxonomy" id="318479"/>
    <lineage>
        <taxon>Eukaryota</taxon>
        <taxon>Metazoa</taxon>
        <taxon>Ecdysozoa</taxon>
        <taxon>Nematoda</taxon>
        <taxon>Chromadorea</taxon>
        <taxon>Rhabditida</taxon>
        <taxon>Spirurina</taxon>
        <taxon>Dracunculoidea</taxon>
        <taxon>Dracunculidae</taxon>
        <taxon>Dracunculus</taxon>
    </lineage>
</organism>
<dbReference type="PROSITE" id="PS51221">
    <property type="entry name" value="TTL"/>
    <property type="match status" value="1"/>
</dbReference>
<proteinExistence type="inferred from homology"/>
<comment type="similarity">
    <text evidence="1">Belongs to the tubulin--tyrosine ligase family.</text>
</comment>
<evidence type="ECO:0000313" key="8">
    <source>
        <dbReference type="Proteomes" id="UP000038040"/>
    </source>
</evidence>